<sequence>MLKSFVVISLAIVGFGIKIDEVDEYGYDEDSMAQLFDSLKELETEVKKMNEERVASFPKGVQQAQVDDGGKFYYPPGCNSTTQIFNYSYCFHGQLNQSEQTTIDAVVDLFDVDDPGYNTAIGLKAVYDGKTQSELHVHAGGDAQIILYRKKLGGATIYLRAYDEDLSQSSGLGDTSKESFVAIPHFKIYAFKKQIADIDVQPGENSKSYVFAGKPYNLGFNVSVYVEKKVKLGIKIGAALDLSLTTVKNKITNWFLKGAARIVVKPPIGPNVNFPYDYLSTVDEYGYDEDSMAQLFDSLKELETEVKIMNEERVASFPKGVQQAQVDDGGKFYYPPGCNSTTQIFNYSYCFHGQLNQSEQTTIDAVVDLFDIDDPRDNTAIGLKAVYDGKTQSELHVHAGGDAQIISFGDKKKAAATIYLKAYDEELSQPSGLGDTTKESFVAIPHFKIYGYGYWLADVDVQPGEDAKSYVFAGKPYNLGFNVSVYVEKEAKLAFKIGAALDVSLTTVKNKITNWFLKGSARVVVKPPIGPNFNFPYDYISSFISIE</sequence>
<organism evidence="2 3">
    <name type="scientific">Perkinsus chesapeaki</name>
    <name type="common">Clam parasite</name>
    <name type="synonym">Perkinsus andrewsi</name>
    <dbReference type="NCBI Taxonomy" id="330153"/>
    <lineage>
        <taxon>Eukaryota</taxon>
        <taxon>Sar</taxon>
        <taxon>Alveolata</taxon>
        <taxon>Perkinsozoa</taxon>
        <taxon>Perkinsea</taxon>
        <taxon>Perkinsida</taxon>
        <taxon>Perkinsidae</taxon>
        <taxon>Perkinsus</taxon>
    </lineage>
</organism>
<feature type="signal peptide" evidence="1">
    <location>
        <begin position="1"/>
        <end position="16"/>
    </location>
</feature>
<protein>
    <submittedName>
        <fullName evidence="2">Uncharacterized protein</fullName>
    </submittedName>
</protein>
<feature type="chain" id="PRO_5029653349" evidence="1">
    <location>
        <begin position="17"/>
        <end position="547"/>
    </location>
</feature>
<dbReference type="Proteomes" id="UP000591131">
    <property type="component" value="Unassembled WGS sequence"/>
</dbReference>
<name>A0A7J6MG73_PERCH</name>
<evidence type="ECO:0000313" key="2">
    <source>
        <dbReference type="EMBL" id="KAF4670495.1"/>
    </source>
</evidence>
<dbReference type="AlphaFoldDB" id="A0A7J6MG73"/>
<reference evidence="2 3" key="1">
    <citation type="submission" date="2020-04" db="EMBL/GenBank/DDBJ databases">
        <title>Perkinsus chesapeaki whole genome sequence.</title>
        <authorList>
            <person name="Bogema D.R."/>
        </authorList>
    </citation>
    <scope>NUCLEOTIDE SEQUENCE [LARGE SCALE GENOMIC DNA]</scope>
    <source>
        <strain evidence="2">ATCC PRA-425</strain>
    </source>
</reference>
<dbReference type="OrthoDB" id="442147at2759"/>
<gene>
    <name evidence="2" type="ORF">FOL47_002014</name>
</gene>
<evidence type="ECO:0000256" key="1">
    <source>
        <dbReference type="SAM" id="SignalP"/>
    </source>
</evidence>
<evidence type="ECO:0000313" key="3">
    <source>
        <dbReference type="Proteomes" id="UP000591131"/>
    </source>
</evidence>
<accession>A0A7J6MG73</accession>
<dbReference type="EMBL" id="JAAPAO010000151">
    <property type="protein sequence ID" value="KAF4670495.1"/>
    <property type="molecule type" value="Genomic_DNA"/>
</dbReference>
<keyword evidence="1" id="KW-0732">Signal</keyword>
<keyword evidence="3" id="KW-1185">Reference proteome</keyword>
<proteinExistence type="predicted"/>
<comment type="caution">
    <text evidence="2">The sequence shown here is derived from an EMBL/GenBank/DDBJ whole genome shotgun (WGS) entry which is preliminary data.</text>
</comment>